<evidence type="ECO:0000256" key="15">
    <source>
        <dbReference type="ARBA" id="ARBA00023180"/>
    </source>
</evidence>
<keyword evidence="14 19" id="KW-0472">Membrane</keyword>
<dbReference type="PANTHER" id="PTHR11878:SF65">
    <property type="entry name" value="NA_CA-EXCHANGE PROTEIN, ISOFORM G"/>
    <property type="match status" value="1"/>
</dbReference>
<dbReference type="Gene3D" id="2.60.40.2030">
    <property type="match status" value="2"/>
</dbReference>
<feature type="transmembrane region" description="Helical" evidence="19">
    <location>
        <begin position="219"/>
        <end position="239"/>
    </location>
</feature>
<dbReference type="InterPro" id="IPR004836">
    <property type="entry name" value="Na_Ca_Ex"/>
</dbReference>
<evidence type="ECO:0000259" key="20">
    <source>
        <dbReference type="SMART" id="SM00237"/>
    </source>
</evidence>
<keyword evidence="6" id="KW-0479">Metal-binding</keyword>
<keyword evidence="7" id="KW-0732">Signal</keyword>
<dbReference type="GO" id="GO:0046872">
    <property type="term" value="F:metal ion binding"/>
    <property type="evidence" value="ECO:0007669"/>
    <property type="project" value="UniProtKB-KW"/>
</dbReference>
<evidence type="ECO:0000256" key="1">
    <source>
        <dbReference type="ARBA" id="ARBA00004651"/>
    </source>
</evidence>
<keyword evidence="9" id="KW-0106">Calcium</keyword>
<dbReference type="Pfam" id="PF03160">
    <property type="entry name" value="Calx-beta"/>
    <property type="match status" value="1"/>
</dbReference>
<dbReference type="InterPro" id="IPR051171">
    <property type="entry name" value="CaCA"/>
</dbReference>
<keyword evidence="16" id="KW-0739">Sodium transport</keyword>
<dbReference type="EMBL" id="JAEHOE010000034">
    <property type="protein sequence ID" value="KAG2493905.1"/>
    <property type="molecule type" value="Genomic_DNA"/>
</dbReference>
<evidence type="ECO:0000256" key="17">
    <source>
        <dbReference type="ARBA" id="ARBA00033667"/>
    </source>
</evidence>
<dbReference type="InterPro" id="IPR038081">
    <property type="entry name" value="CalX-like_sf"/>
</dbReference>
<dbReference type="GO" id="GO:0007154">
    <property type="term" value="P:cell communication"/>
    <property type="evidence" value="ECO:0007669"/>
    <property type="project" value="InterPro"/>
</dbReference>
<feature type="domain" description="Calx-beta" evidence="20">
    <location>
        <begin position="466"/>
        <end position="567"/>
    </location>
</feature>
<evidence type="ECO:0000256" key="7">
    <source>
        <dbReference type="ARBA" id="ARBA00022729"/>
    </source>
</evidence>
<evidence type="ECO:0000256" key="19">
    <source>
        <dbReference type="SAM" id="Phobius"/>
    </source>
</evidence>
<keyword evidence="13" id="KW-0406">Ion transport</keyword>
<keyword evidence="15" id="KW-0325">Glycoprotein</keyword>
<feature type="transmembrane region" description="Helical" evidence="19">
    <location>
        <begin position="62"/>
        <end position="82"/>
    </location>
</feature>
<evidence type="ECO:0000256" key="2">
    <source>
        <dbReference type="ARBA" id="ARBA00007489"/>
    </source>
</evidence>
<organism evidence="21 22">
    <name type="scientific">Edaphochlamys debaryana</name>
    <dbReference type="NCBI Taxonomy" id="47281"/>
    <lineage>
        <taxon>Eukaryota</taxon>
        <taxon>Viridiplantae</taxon>
        <taxon>Chlorophyta</taxon>
        <taxon>core chlorophytes</taxon>
        <taxon>Chlorophyceae</taxon>
        <taxon>CS clade</taxon>
        <taxon>Chlamydomonadales</taxon>
        <taxon>Chlamydomonadales incertae sedis</taxon>
        <taxon>Edaphochlamys</taxon>
    </lineage>
</organism>
<gene>
    <name evidence="21" type="ORF">HYH03_007841</name>
</gene>
<evidence type="ECO:0000256" key="5">
    <source>
        <dbReference type="ARBA" id="ARBA00022692"/>
    </source>
</evidence>
<feature type="transmembrane region" description="Helical" evidence="19">
    <location>
        <begin position="191"/>
        <end position="213"/>
    </location>
</feature>
<evidence type="ECO:0000256" key="14">
    <source>
        <dbReference type="ARBA" id="ARBA00023136"/>
    </source>
</evidence>
<comment type="caution">
    <text evidence="21">The sequence shown here is derived from an EMBL/GenBank/DDBJ whole genome shotgun (WGS) entry which is preliminary data.</text>
</comment>
<feature type="region of interest" description="Disordered" evidence="18">
    <location>
        <begin position="615"/>
        <end position="642"/>
    </location>
</feature>
<dbReference type="Proteomes" id="UP000612055">
    <property type="component" value="Unassembled WGS sequence"/>
</dbReference>
<feature type="compositionally biased region" description="Basic residues" evidence="18">
    <location>
        <begin position="305"/>
        <end position="317"/>
    </location>
</feature>
<evidence type="ECO:0000256" key="18">
    <source>
        <dbReference type="SAM" id="MobiDB-lite"/>
    </source>
</evidence>
<dbReference type="InterPro" id="IPR003644">
    <property type="entry name" value="Calx_beta"/>
</dbReference>
<dbReference type="GO" id="GO:0005432">
    <property type="term" value="F:calcium:sodium antiporter activity"/>
    <property type="evidence" value="ECO:0007669"/>
    <property type="project" value="InterPro"/>
</dbReference>
<evidence type="ECO:0000256" key="10">
    <source>
        <dbReference type="ARBA" id="ARBA00022860"/>
    </source>
</evidence>
<proteinExistence type="inferred from homology"/>
<reference evidence="21" key="1">
    <citation type="journal article" date="2020" name="bioRxiv">
        <title>Comparative genomics of Chlamydomonas.</title>
        <authorList>
            <person name="Craig R.J."/>
            <person name="Hasan A.R."/>
            <person name="Ness R.W."/>
            <person name="Keightley P.D."/>
        </authorList>
    </citation>
    <scope>NUCLEOTIDE SEQUENCE</scope>
    <source>
        <strain evidence="21">CCAP 11/70</strain>
    </source>
</reference>
<evidence type="ECO:0000256" key="11">
    <source>
        <dbReference type="ARBA" id="ARBA00022989"/>
    </source>
</evidence>
<dbReference type="PANTHER" id="PTHR11878">
    <property type="entry name" value="SODIUM/CALCIUM EXCHANGER"/>
    <property type="match status" value="1"/>
</dbReference>
<evidence type="ECO:0000256" key="8">
    <source>
        <dbReference type="ARBA" id="ARBA00022737"/>
    </source>
</evidence>
<name>A0A835Y174_9CHLO</name>
<dbReference type="AlphaFoldDB" id="A0A835Y174"/>
<keyword evidence="22" id="KW-1185">Reference proteome</keyword>
<accession>A0A835Y174</accession>
<evidence type="ECO:0000256" key="13">
    <source>
        <dbReference type="ARBA" id="ARBA00023065"/>
    </source>
</evidence>
<keyword evidence="5 19" id="KW-0812">Transmembrane</keyword>
<keyword evidence="3" id="KW-0813">Transport</keyword>
<dbReference type="OrthoDB" id="2127281at2759"/>
<evidence type="ECO:0000256" key="6">
    <source>
        <dbReference type="ARBA" id="ARBA00022723"/>
    </source>
</evidence>
<evidence type="ECO:0000256" key="12">
    <source>
        <dbReference type="ARBA" id="ARBA00023053"/>
    </source>
</evidence>
<feature type="domain" description="Calx-beta" evidence="20">
    <location>
        <begin position="337"/>
        <end position="445"/>
    </location>
</feature>
<sequence>MASLDQLTQQLQQLLPNCDSTTEGPCLETATSGRGYAVYDKPGEQVCDSDILLPGFNLLPRWLLAAVYLLFLLYLFAGVAIASDMFMDGIMQITATTRKVKRKNAAGETVIVEVPVWNWVVANISLMALGTSAPEIMLALVEAVLGLGKPAGEMGPSCIAGSAAYNFLVISAVCTTAIPAGQFKRISQLRVYITTALWSMWAYVWMLIVYVYWTPDEVTLAEALITLGFFFVLLLNAWVIDTQPWKKRQAIPAGATSGGAADLEAVGAHIALAGADADDDTAEPPPHPKTLAHYRHILAARQRNMHRNRPGSARHRPSLTGGEAEGGIEPWLASGELAAVMVRDPTKQVVMFRSHAYSFLESAGVAKIAVVRLPPEGGSLTKPLRVSYRTEDGDAVAGLDYKNDSLEAREGELLFAAGEHYKNIEVPIIDDDLCEPDVKFFVRITAAQEPGSAADDDGVLIVQPRVAVTIVDDDDAGVLGFELPELEVAVNENRTFAEVTVVRRRGADGRVQVEYASEDLTAVAGSDYKEASGTLVFEGGEKSRTIRVDLLPGFVPDSHKALRLVLRNPDGGAELGRRSACKLTLVQRTVTLLSKPGDFAKEGLELGPIIGGSARLMSGRPGGATSERQGSGRSRGSGGGEGEEEFELWSAWRDQIRSIFSPDEPDEEGEEIGWGGLIMQYINITWKLFLFTMVPPARWKGGYPCFLAALASVIGIVYLVNEAGSLFGCMVGLKEVVVGISIVALGTSLPDTLASRIAAVQDPDADAAIGNITGSNCVNVFLGLGLPWTICSIYYTARGEKYVTPGGDLEFAIMLYAILGGCGIVVLAVARYFGGELGGSKLRQHSIAGVLVALWFLYLILSGLRAYGHI</sequence>
<keyword evidence="8" id="KW-0677">Repeat</keyword>
<feature type="transmembrane region" description="Helical" evidence="19">
    <location>
        <begin position="846"/>
        <end position="867"/>
    </location>
</feature>
<evidence type="ECO:0000256" key="4">
    <source>
        <dbReference type="ARBA" id="ARBA00022475"/>
    </source>
</evidence>
<dbReference type="SUPFAM" id="SSF141072">
    <property type="entry name" value="CalX-like"/>
    <property type="match status" value="2"/>
</dbReference>
<dbReference type="SMART" id="SM00237">
    <property type="entry name" value="Calx_beta"/>
    <property type="match status" value="2"/>
</dbReference>
<feature type="region of interest" description="Disordered" evidence="18">
    <location>
        <begin position="305"/>
        <end position="325"/>
    </location>
</feature>
<dbReference type="PRINTS" id="PR01259">
    <property type="entry name" value="NACAEXCHNGR"/>
</dbReference>
<comment type="subcellular location">
    <subcellularLocation>
        <location evidence="1">Cell membrane</location>
        <topology evidence="1">Multi-pass membrane protein</topology>
    </subcellularLocation>
</comment>
<evidence type="ECO:0000256" key="16">
    <source>
        <dbReference type="ARBA" id="ARBA00023201"/>
    </source>
</evidence>
<comment type="similarity">
    <text evidence="2">Belongs to the Ca(2+):cation antiporter (CaCA) (TC 2.A.19) family. SLC8 subfamily.</text>
</comment>
<dbReference type="InterPro" id="IPR044880">
    <property type="entry name" value="NCX_ion-bd_dom_sf"/>
</dbReference>
<dbReference type="Gene3D" id="1.20.1420.30">
    <property type="entry name" value="NCX, central ion-binding region"/>
    <property type="match status" value="2"/>
</dbReference>
<protein>
    <recommendedName>
        <fullName evidence="20">Calx-beta domain-containing protein</fullName>
    </recommendedName>
</protein>
<dbReference type="GO" id="GO:0005516">
    <property type="term" value="F:calmodulin binding"/>
    <property type="evidence" value="ECO:0007669"/>
    <property type="project" value="UniProtKB-KW"/>
</dbReference>
<evidence type="ECO:0000256" key="3">
    <source>
        <dbReference type="ARBA" id="ARBA00022448"/>
    </source>
</evidence>
<feature type="transmembrane region" description="Helical" evidence="19">
    <location>
        <begin position="701"/>
        <end position="720"/>
    </location>
</feature>
<keyword evidence="11 19" id="KW-1133">Transmembrane helix</keyword>
<keyword evidence="12" id="KW-0915">Sodium</keyword>
<keyword evidence="10" id="KW-0112">Calmodulin-binding</keyword>
<evidence type="ECO:0000256" key="9">
    <source>
        <dbReference type="ARBA" id="ARBA00022837"/>
    </source>
</evidence>
<evidence type="ECO:0000313" key="22">
    <source>
        <dbReference type="Proteomes" id="UP000612055"/>
    </source>
</evidence>
<evidence type="ECO:0000313" key="21">
    <source>
        <dbReference type="EMBL" id="KAG2493905.1"/>
    </source>
</evidence>
<dbReference type="Pfam" id="PF01699">
    <property type="entry name" value="Na_Ca_ex"/>
    <property type="match status" value="2"/>
</dbReference>
<dbReference type="InterPro" id="IPR004837">
    <property type="entry name" value="NaCa_Exmemb"/>
</dbReference>
<comment type="catalytic activity">
    <reaction evidence="17">
        <text>Ca(2+)(in) + 3 Na(+)(out) = Ca(2+)(out) + 3 Na(+)(in)</text>
        <dbReference type="Rhea" id="RHEA:69955"/>
        <dbReference type="ChEBI" id="CHEBI:29101"/>
        <dbReference type="ChEBI" id="CHEBI:29108"/>
    </reaction>
</comment>
<feature type="transmembrane region" description="Helical" evidence="19">
    <location>
        <begin position="811"/>
        <end position="834"/>
    </location>
</feature>
<keyword evidence="4" id="KW-1003">Cell membrane</keyword>
<dbReference type="GO" id="GO:0005886">
    <property type="term" value="C:plasma membrane"/>
    <property type="evidence" value="ECO:0007669"/>
    <property type="project" value="UniProtKB-SubCell"/>
</dbReference>